<dbReference type="AlphaFoldDB" id="M9PMZ3"/>
<sequence length="86" mass="9702">MLKVGVVLLIFLVLMSSAIPQDRDFSGQQSDKKQIRQRDIFGSKMRRYSPNIQKRCIVGTPCHVCRSQSKSCNGWLGKQGYCGYCG</sequence>
<protein>
    <submittedName>
        <fullName evidence="2">Conotoxin Bt9.1</fullName>
    </submittedName>
</protein>
<organism evidence="2">
    <name type="scientific">Conus betulinus</name>
    <name type="common">Beech cone</name>
    <dbReference type="NCBI Taxonomy" id="89764"/>
    <lineage>
        <taxon>Eukaryota</taxon>
        <taxon>Metazoa</taxon>
        <taxon>Spiralia</taxon>
        <taxon>Lophotrochozoa</taxon>
        <taxon>Mollusca</taxon>
        <taxon>Gastropoda</taxon>
        <taxon>Caenogastropoda</taxon>
        <taxon>Neogastropoda</taxon>
        <taxon>Conoidea</taxon>
        <taxon>Conidae</taxon>
        <taxon>Conus</taxon>
        <taxon>Dendroconus</taxon>
    </lineage>
</organism>
<dbReference type="EMBL" id="JX000450">
    <property type="protein sequence ID" value="AGE10516.1"/>
    <property type="molecule type" value="mRNA"/>
</dbReference>
<reference evidence="2" key="1">
    <citation type="submission" date="2012-04" db="EMBL/GenBank/DDBJ databases">
        <authorList>
            <person name="Wu C."/>
            <person name="Liu Z."/>
            <person name="Dai Q."/>
        </authorList>
    </citation>
    <scope>NUCLEOTIDE SEQUENCE</scope>
</reference>
<evidence type="ECO:0000256" key="1">
    <source>
        <dbReference type="SAM" id="SignalP"/>
    </source>
</evidence>
<keyword evidence="1" id="KW-0732">Signal</keyword>
<evidence type="ECO:0000313" key="2">
    <source>
        <dbReference type="EMBL" id="AGE10516.1"/>
    </source>
</evidence>
<name>M9PMZ3_CONBE</name>
<feature type="chain" id="PRO_5004101948" evidence="1">
    <location>
        <begin position="19"/>
        <end position="86"/>
    </location>
</feature>
<accession>M9PMZ3</accession>
<feature type="signal peptide" evidence="1">
    <location>
        <begin position="1"/>
        <end position="18"/>
    </location>
</feature>
<proteinExistence type="evidence at transcript level"/>